<dbReference type="Pfam" id="PF00149">
    <property type="entry name" value="Metallophos"/>
    <property type="match status" value="1"/>
</dbReference>
<accession>A0A4R3VT85</accession>
<dbReference type="InterPro" id="IPR029052">
    <property type="entry name" value="Metallo-depent_PP-like"/>
</dbReference>
<name>A0A4R3VT85_9SPHI</name>
<dbReference type="RefSeq" id="WP_132778606.1">
    <property type="nucleotide sequence ID" value="NZ_SMBZ01000044.1"/>
</dbReference>
<dbReference type="PANTHER" id="PTHR39323:SF1">
    <property type="entry name" value="BLR1149 PROTEIN"/>
    <property type="match status" value="1"/>
</dbReference>
<keyword evidence="3" id="KW-1185">Reference proteome</keyword>
<evidence type="ECO:0000313" key="2">
    <source>
        <dbReference type="EMBL" id="TCV08487.1"/>
    </source>
</evidence>
<evidence type="ECO:0000259" key="1">
    <source>
        <dbReference type="Pfam" id="PF00149"/>
    </source>
</evidence>
<dbReference type="EMBL" id="SMBZ01000044">
    <property type="protein sequence ID" value="TCV08487.1"/>
    <property type="molecule type" value="Genomic_DNA"/>
</dbReference>
<dbReference type="InterPro" id="IPR024173">
    <property type="entry name" value="Pesterase_MJ0037-like"/>
</dbReference>
<dbReference type="Gene3D" id="3.60.21.10">
    <property type="match status" value="1"/>
</dbReference>
<dbReference type="SUPFAM" id="SSF56300">
    <property type="entry name" value="Metallo-dependent phosphatases"/>
    <property type="match status" value="1"/>
</dbReference>
<comment type="caution">
    <text evidence="2">The sequence shown here is derived from an EMBL/GenBank/DDBJ whole genome shotgun (WGS) entry which is preliminary data.</text>
</comment>
<gene>
    <name evidence="2" type="ORF">EDC17_104425</name>
</gene>
<organism evidence="2 3">
    <name type="scientific">Sphingobacterium alimentarium</name>
    <dbReference type="NCBI Taxonomy" id="797292"/>
    <lineage>
        <taxon>Bacteria</taxon>
        <taxon>Pseudomonadati</taxon>
        <taxon>Bacteroidota</taxon>
        <taxon>Sphingobacteriia</taxon>
        <taxon>Sphingobacteriales</taxon>
        <taxon>Sphingobacteriaceae</taxon>
        <taxon>Sphingobacterium</taxon>
    </lineage>
</organism>
<proteinExistence type="predicted"/>
<dbReference type="NCBIfam" id="TIGR04123">
    <property type="entry name" value="P_estr_lig_assc"/>
    <property type="match status" value="1"/>
</dbReference>
<feature type="domain" description="Calcineurin-like phosphoesterase" evidence="1">
    <location>
        <begin position="29"/>
        <end position="130"/>
    </location>
</feature>
<dbReference type="PANTHER" id="PTHR39323">
    <property type="entry name" value="BLR1149 PROTEIN"/>
    <property type="match status" value="1"/>
</dbReference>
<sequence>MIIHEQEITWAAHKLTLTNQKAIYWEKQKTLILSDLHLGKAAHFRRHGIPIPSQIHHKDLGILEKLILHYQVDKVIIVGDLIHANQNGEVLDFKNFLQHFKEVQFLLIKGNHDRIAERKILDLGIAGIYDSYELDGLCFVHEPQPCEGKLISGHIHPGVTVRLPTNKHFRLPSFVVSEDMIILPAFSRFTGLDTKKVVQKAVNYAVLDTGIMVIK</sequence>
<reference evidence="2 3" key="1">
    <citation type="submission" date="2019-03" db="EMBL/GenBank/DDBJ databases">
        <title>Genomic Encyclopedia of Type Strains, Phase IV (KMG-IV): sequencing the most valuable type-strain genomes for metagenomic binning, comparative biology and taxonomic classification.</title>
        <authorList>
            <person name="Goeker M."/>
        </authorList>
    </citation>
    <scope>NUCLEOTIDE SEQUENCE [LARGE SCALE GENOMIC DNA]</scope>
    <source>
        <strain evidence="2 3">DSM 22362</strain>
    </source>
</reference>
<evidence type="ECO:0000313" key="3">
    <source>
        <dbReference type="Proteomes" id="UP000295197"/>
    </source>
</evidence>
<dbReference type="InterPro" id="IPR026336">
    <property type="entry name" value="PdeM-like"/>
</dbReference>
<dbReference type="PIRSF" id="PIRSF000887">
    <property type="entry name" value="Pesterase_MJ0037"/>
    <property type="match status" value="1"/>
</dbReference>
<dbReference type="Proteomes" id="UP000295197">
    <property type="component" value="Unassembled WGS sequence"/>
</dbReference>
<dbReference type="OrthoDB" id="9795838at2"/>
<protein>
    <submittedName>
        <fullName evidence="2">Putative phosphoesterase</fullName>
    </submittedName>
</protein>
<dbReference type="AlphaFoldDB" id="A0A4R3VT85"/>
<dbReference type="InterPro" id="IPR004843">
    <property type="entry name" value="Calcineurin-like_PHP"/>
</dbReference>
<dbReference type="GO" id="GO:0016787">
    <property type="term" value="F:hydrolase activity"/>
    <property type="evidence" value="ECO:0007669"/>
    <property type="project" value="InterPro"/>
</dbReference>